<dbReference type="GO" id="GO:0005615">
    <property type="term" value="C:extracellular space"/>
    <property type="evidence" value="ECO:0007669"/>
    <property type="project" value="TreeGrafter"/>
</dbReference>
<evidence type="ECO:0000256" key="5">
    <source>
        <dbReference type="ARBA" id="ARBA00022825"/>
    </source>
</evidence>
<keyword evidence="4" id="KW-0378">Hydrolase</keyword>
<dbReference type="Proteomes" id="UP000314982">
    <property type="component" value="Unassembled WGS sequence"/>
</dbReference>
<sequence length="68" mass="7199">MLIKLSKPATLNTYVQPVALPTSCAPADTMCTVSGWGNTMSSSEYRTWVLCPGVTAVPSPVTPVSMPR</sequence>
<dbReference type="InterPro" id="IPR001254">
    <property type="entry name" value="Trypsin_dom"/>
</dbReference>
<proteinExistence type="predicted"/>
<comment type="catalytic activity">
    <reaction evidence="7">
        <text>Preferential cleavage: Arg-|-Xaa, Lys-|-Xaa.</text>
        <dbReference type="EC" id="3.4.21.4"/>
    </reaction>
</comment>
<dbReference type="SUPFAM" id="SSF50494">
    <property type="entry name" value="Trypsin-like serine proteases"/>
    <property type="match status" value="1"/>
</dbReference>
<evidence type="ECO:0000256" key="3">
    <source>
        <dbReference type="ARBA" id="ARBA00022670"/>
    </source>
</evidence>
<evidence type="ECO:0000313" key="11">
    <source>
        <dbReference type="Proteomes" id="UP000314982"/>
    </source>
</evidence>
<keyword evidence="11" id="KW-1185">Reference proteome</keyword>
<dbReference type="GO" id="GO:0006508">
    <property type="term" value="P:proteolysis"/>
    <property type="evidence" value="ECO:0007669"/>
    <property type="project" value="UniProtKB-KW"/>
</dbReference>
<keyword evidence="3" id="KW-0645">Protease</keyword>
<name>A0A4W5Q281_9TELE</name>
<dbReference type="Pfam" id="PF00089">
    <property type="entry name" value="Trypsin"/>
    <property type="match status" value="1"/>
</dbReference>
<comment type="subcellular location">
    <subcellularLocation>
        <location evidence="1">Secreted</location>
    </subcellularLocation>
</comment>
<protein>
    <recommendedName>
        <fullName evidence="8">trypsin</fullName>
        <ecNumber evidence="8">3.4.21.4</ecNumber>
    </recommendedName>
</protein>
<dbReference type="InterPro" id="IPR043504">
    <property type="entry name" value="Peptidase_S1_PA_chymotrypsin"/>
</dbReference>
<feature type="domain" description="Peptidase S1" evidence="9">
    <location>
        <begin position="1"/>
        <end position="43"/>
    </location>
</feature>
<organism evidence="10 11">
    <name type="scientific">Hucho hucho</name>
    <name type="common">huchen</name>
    <dbReference type="NCBI Taxonomy" id="62062"/>
    <lineage>
        <taxon>Eukaryota</taxon>
        <taxon>Metazoa</taxon>
        <taxon>Chordata</taxon>
        <taxon>Craniata</taxon>
        <taxon>Vertebrata</taxon>
        <taxon>Euteleostomi</taxon>
        <taxon>Actinopterygii</taxon>
        <taxon>Neopterygii</taxon>
        <taxon>Teleostei</taxon>
        <taxon>Protacanthopterygii</taxon>
        <taxon>Salmoniformes</taxon>
        <taxon>Salmonidae</taxon>
        <taxon>Salmoninae</taxon>
        <taxon>Hucho</taxon>
    </lineage>
</organism>
<evidence type="ECO:0000313" key="10">
    <source>
        <dbReference type="Ensembl" id="ENSHHUP00000071301.1"/>
    </source>
</evidence>
<evidence type="ECO:0000256" key="6">
    <source>
        <dbReference type="ARBA" id="ARBA00023157"/>
    </source>
</evidence>
<reference evidence="11" key="1">
    <citation type="submission" date="2018-06" db="EMBL/GenBank/DDBJ databases">
        <title>Genome assembly of Danube salmon.</title>
        <authorList>
            <person name="Macqueen D.J."/>
            <person name="Gundappa M.K."/>
        </authorList>
    </citation>
    <scope>NUCLEOTIDE SEQUENCE [LARGE SCALE GENOMIC DNA]</scope>
</reference>
<dbReference type="Ensembl" id="ENSHHUT00000073675.1">
    <property type="protein sequence ID" value="ENSHHUP00000071301.1"/>
    <property type="gene ID" value="ENSHHUG00000041896.1"/>
</dbReference>
<keyword evidence="2" id="KW-0964">Secreted</keyword>
<evidence type="ECO:0000256" key="2">
    <source>
        <dbReference type="ARBA" id="ARBA00022525"/>
    </source>
</evidence>
<accession>A0A4W5Q281</accession>
<dbReference type="InterPro" id="IPR009003">
    <property type="entry name" value="Peptidase_S1_PA"/>
</dbReference>
<keyword evidence="5" id="KW-0720">Serine protease</keyword>
<dbReference type="GeneTree" id="ENSGT00980000202204"/>
<evidence type="ECO:0000259" key="9">
    <source>
        <dbReference type="Pfam" id="PF00089"/>
    </source>
</evidence>
<evidence type="ECO:0000256" key="8">
    <source>
        <dbReference type="ARBA" id="ARBA00038868"/>
    </source>
</evidence>
<dbReference type="Gene3D" id="2.40.10.10">
    <property type="entry name" value="Trypsin-like serine proteases"/>
    <property type="match status" value="1"/>
</dbReference>
<evidence type="ECO:0000256" key="1">
    <source>
        <dbReference type="ARBA" id="ARBA00004613"/>
    </source>
</evidence>
<evidence type="ECO:0000256" key="7">
    <source>
        <dbReference type="ARBA" id="ARBA00036320"/>
    </source>
</evidence>
<dbReference type="PANTHER" id="PTHR24264">
    <property type="entry name" value="TRYPSIN-RELATED"/>
    <property type="match status" value="1"/>
</dbReference>
<dbReference type="STRING" id="62062.ENSHHUP00000071301"/>
<dbReference type="GO" id="GO:0004252">
    <property type="term" value="F:serine-type endopeptidase activity"/>
    <property type="evidence" value="ECO:0007669"/>
    <property type="project" value="UniProtKB-EC"/>
</dbReference>
<dbReference type="InterPro" id="IPR050127">
    <property type="entry name" value="Serine_Proteases_S1"/>
</dbReference>
<evidence type="ECO:0000256" key="4">
    <source>
        <dbReference type="ARBA" id="ARBA00022801"/>
    </source>
</evidence>
<dbReference type="PANTHER" id="PTHR24264:SF15">
    <property type="entry name" value="RIKEN CDNA 2210010C04 GENE"/>
    <property type="match status" value="1"/>
</dbReference>
<dbReference type="AlphaFoldDB" id="A0A4W5Q281"/>
<reference evidence="10" key="3">
    <citation type="submission" date="2025-09" db="UniProtKB">
        <authorList>
            <consortium name="Ensembl"/>
        </authorList>
    </citation>
    <scope>IDENTIFICATION</scope>
</reference>
<dbReference type="EC" id="3.4.21.4" evidence="8"/>
<reference evidence="10" key="2">
    <citation type="submission" date="2025-08" db="UniProtKB">
        <authorList>
            <consortium name="Ensembl"/>
        </authorList>
    </citation>
    <scope>IDENTIFICATION</scope>
</reference>
<keyword evidence="6" id="KW-1015">Disulfide bond</keyword>